<evidence type="ECO:0000256" key="2">
    <source>
        <dbReference type="SAM" id="SignalP"/>
    </source>
</evidence>
<feature type="chain" id="PRO_5041372465" evidence="2">
    <location>
        <begin position="23"/>
        <end position="374"/>
    </location>
</feature>
<feature type="signal peptide" evidence="2">
    <location>
        <begin position="1"/>
        <end position="22"/>
    </location>
</feature>
<organism evidence="3 4">
    <name type="scientific">Umezakia ovalisporum FSS-62</name>
    <dbReference type="NCBI Taxonomy" id="2971776"/>
    <lineage>
        <taxon>Bacteria</taxon>
        <taxon>Bacillati</taxon>
        <taxon>Cyanobacteriota</taxon>
        <taxon>Cyanophyceae</taxon>
        <taxon>Nostocales</taxon>
        <taxon>Nodulariaceae</taxon>
        <taxon>Umezakia</taxon>
    </lineage>
</organism>
<dbReference type="AlphaFoldDB" id="A0AA43GVY7"/>
<feature type="region of interest" description="Disordered" evidence="1">
    <location>
        <begin position="28"/>
        <end position="53"/>
    </location>
</feature>
<gene>
    <name evidence="3" type="ORF">NWP23_00245</name>
</gene>
<protein>
    <submittedName>
        <fullName evidence="3">Uncharacterized protein</fullName>
    </submittedName>
</protein>
<evidence type="ECO:0000256" key="1">
    <source>
        <dbReference type="SAM" id="MobiDB-lite"/>
    </source>
</evidence>
<dbReference type="RefSeq" id="WP_280656154.1">
    <property type="nucleotide sequence ID" value="NZ_JANQDL010000002.1"/>
</dbReference>
<evidence type="ECO:0000313" key="4">
    <source>
        <dbReference type="Proteomes" id="UP001159370"/>
    </source>
</evidence>
<accession>A0AA43GVY7</accession>
<evidence type="ECO:0000313" key="3">
    <source>
        <dbReference type="EMBL" id="MDH6062255.1"/>
    </source>
</evidence>
<comment type="caution">
    <text evidence="3">The sequence shown here is derived from an EMBL/GenBank/DDBJ whole genome shotgun (WGS) entry which is preliminary data.</text>
</comment>
<keyword evidence="2" id="KW-0732">Signal</keyword>
<sequence>MLKDKLLLPLTAIIAFSLMSCASLSSSNTSTSVPKQDNSNSVGFPESSVADQNQPSSEFILNEVISRQKNLQVCNFEFNPEAAKKLSQVYPGGINKYLVQLLCFMAAYQGAFTFLEVDTSEQELKIKSLKLEMAGLPAYEPKTKILSNTYKLVGAGTCIQETQHYWSGDQLRLVSSQLISQVPNACQELGALTPSPNQVITNKNVGVAKLGMTLGELKQVLGEDTKFEPISLGVDVGEGIQVSQDGNVQYFLGFADQNNLETGNKQPITNNSQITMITVENADYRTKDGVGPGTPLKAAVAAYGEAKLFFNLNNEAREYIKFERGLGADPQVLIRSNQWTITQYAGVYLDTKAEFNQTQKYHEHAGIGSITIRQ</sequence>
<name>A0AA43GVY7_9CYAN</name>
<dbReference type="PROSITE" id="PS51257">
    <property type="entry name" value="PROKAR_LIPOPROTEIN"/>
    <property type="match status" value="1"/>
</dbReference>
<proteinExistence type="predicted"/>
<reference evidence="3 4" key="1">
    <citation type="journal article" date="2023" name="J. Phycol.">
        <title>Chrysosporum ovalisporum is synonymous with the true-branching cyanobacterium Umezakia natans (Nostocales/Aphanizomenonaceae).</title>
        <authorList>
            <person name="McGregor G.B."/>
            <person name="Sendall B.C."/>
            <person name="Niiyama Y."/>
            <person name="Tuji A."/>
            <person name="Willis A."/>
        </authorList>
    </citation>
    <scope>NUCLEOTIDE SEQUENCE [LARGE SCALE GENOMIC DNA]</scope>
    <source>
        <strain evidence="3 4">FSS-62</strain>
    </source>
</reference>
<feature type="compositionally biased region" description="Polar residues" evidence="1">
    <location>
        <begin position="33"/>
        <end position="42"/>
    </location>
</feature>
<dbReference type="Proteomes" id="UP001159370">
    <property type="component" value="Unassembled WGS sequence"/>
</dbReference>
<dbReference type="EMBL" id="JANQDL010000002">
    <property type="protein sequence ID" value="MDH6062255.1"/>
    <property type="molecule type" value="Genomic_DNA"/>
</dbReference>